<dbReference type="PANTHER" id="PTHR23417:SF21">
    <property type="entry name" value="TRNA (GUANINE-N(7)-)-METHYLTRANSFERASE"/>
    <property type="match status" value="1"/>
</dbReference>
<dbReference type="Proteomes" id="UP001205105">
    <property type="component" value="Unassembled WGS sequence"/>
</dbReference>
<dbReference type="GO" id="GO:0008176">
    <property type="term" value="F:tRNA (guanine(46)-N7)-methyltransferase activity"/>
    <property type="evidence" value="ECO:0007669"/>
    <property type="project" value="UniProtKB-EC"/>
</dbReference>
<dbReference type="CDD" id="cd02440">
    <property type="entry name" value="AdoMet_MTases"/>
    <property type="match status" value="1"/>
</dbReference>
<dbReference type="PROSITE" id="PS51625">
    <property type="entry name" value="SAM_MT_TRMB"/>
    <property type="match status" value="1"/>
</dbReference>
<dbReference type="InterPro" id="IPR029063">
    <property type="entry name" value="SAM-dependent_MTases_sf"/>
</dbReference>
<dbReference type="EC" id="2.1.1.33" evidence="2"/>
<accession>A0AAD5DSU7</accession>
<dbReference type="HAMAP" id="MF_01057">
    <property type="entry name" value="tRNA_methyltr_TrmB"/>
    <property type="match status" value="1"/>
</dbReference>
<evidence type="ECO:0000256" key="7">
    <source>
        <dbReference type="SAM" id="MobiDB-lite"/>
    </source>
</evidence>
<comment type="caution">
    <text evidence="8">The sequence shown here is derived from an EMBL/GenBank/DDBJ whole genome shotgun (WGS) entry which is preliminary data.</text>
</comment>
<dbReference type="AlphaFoldDB" id="A0AAD5DSU7"/>
<dbReference type="InterPro" id="IPR003358">
    <property type="entry name" value="tRNA_(Gua-N-7)_MeTrfase_Trmb"/>
</dbReference>
<comment type="catalytic activity">
    <reaction evidence="1">
        <text>guanosine(46) in tRNA + S-adenosyl-L-methionine = N(7)-methylguanosine(46) in tRNA + S-adenosyl-L-homocysteine</text>
        <dbReference type="Rhea" id="RHEA:42708"/>
        <dbReference type="Rhea" id="RHEA-COMP:10188"/>
        <dbReference type="Rhea" id="RHEA-COMP:10189"/>
        <dbReference type="ChEBI" id="CHEBI:57856"/>
        <dbReference type="ChEBI" id="CHEBI:59789"/>
        <dbReference type="ChEBI" id="CHEBI:74269"/>
        <dbReference type="ChEBI" id="CHEBI:74480"/>
        <dbReference type="EC" id="2.1.1.33"/>
    </reaction>
</comment>
<keyword evidence="4" id="KW-0808">Transferase</keyword>
<feature type="compositionally biased region" description="Low complexity" evidence="7">
    <location>
        <begin position="278"/>
        <end position="301"/>
    </location>
</feature>
<dbReference type="PANTHER" id="PTHR23417">
    <property type="entry name" value="3-DEOXY-D-MANNO-OCTULOSONIC-ACID TRANSFERASE/TRNA GUANINE-N 7 - -METHYLTRANSFERASE"/>
    <property type="match status" value="1"/>
</dbReference>
<keyword evidence="3" id="KW-0489">Methyltransferase</keyword>
<evidence type="ECO:0000313" key="8">
    <source>
        <dbReference type="EMBL" id="KAI7841764.1"/>
    </source>
</evidence>
<keyword evidence="9" id="KW-1185">Reference proteome</keyword>
<sequence>MQSGPAPIGPSRTTSPLVRCCISYWGGLEPVTETPAEAAAAPSSTAAAAAASEAAAPAAGPRNLDKLQLTVEERLGVSRATYAAAGGVRVRQHVNPLKRELQIPTDAPQWSQVYDQPQRPLVLDLGCGYGRFLLALTQAMPGHNMLGLEIRDPIIERANRWAEHLGLQRTVLFLRGNATITLEHTLAGYPGTVDLVCVQFPDPHFKARHKKRRTVQKQTVEALARLMPPGGRVFLQSDVLEAAEHMRDTFEQHGSAWFAPCSDLHSGPVFHSASEPRPSGQQQQQQQQPAAAGSAADAAASSDDEDASSSGEGTEGQQQGEQQQQEPAWQSQWAAHGWLQDNPLGVPTEREVLTTEQGLPVYRVMLRRL</sequence>
<proteinExistence type="inferred from homology"/>
<dbReference type="EMBL" id="JADXDR010000060">
    <property type="protein sequence ID" value="KAI7841764.1"/>
    <property type="molecule type" value="Genomic_DNA"/>
</dbReference>
<dbReference type="Pfam" id="PF02390">
    <property type="entry name" value="Methyltransf_4"/>
    <property type="match status" value="1"/>
</dbReference>
<dbReference type="Gene3D" id="3.40.50.150">
    <property type="entry name" value="Vaccinia Virus protein VP39"/>
    <property type="match status" value="1"/>
</dbReference>
<dbReference type="InterPro" id="IPR055361">
    <property type="entry name" value="tRNA_methyltr_TrmB_bact"/>
</dbReference>
<dbReference type="SUPFAM" id="SSF53335">
    <property type="entry name" value="S-adenosyl-L-methionine-dependent methyltransferases"/>
    <property type="match status" value="1"/>
</dbReference>
<reference evidence="8" key="1">
    <citation type="submission" date="2020-11" db="EMBL/GenBank/DDBJ databases">
        <title>Chlorella ohadii genome sequencing and assembly.</title>
        <authorList>
            <person name="Murik O."/>
            <person name="Treves H."/>
            <person name="Kedem I."/>
            <person name="Shotland Y."/>
            <person name="Kaplan A."/>
        </authorList>
    </citation>
    <scope>NUCLEOTIDE SEQUENCE</scope>
    <source>
        <strain evidence="8">1</strain>
    </source>
</reference>
<evidence type="ECO:0000256" key="5">
    <source>
        <dbReference type="ARBA" id="ARBA00022691"/>
    </source>
</evidence>
<organism evidence="8 9">
    <name type="scientific">Chlorella ohadii</name>
    <dbReference type="NCBI Taxonomy" id="2649997"/>
    <lineage>
        <taxon>Eukaryota</taxon>
        <taxon>Viridiplantae</taxon>
        <taxon>Chlorophyta</taxon>
        <taxon>core chlorophytes</taxon>
        <taxon>Trebouxiophyceae</taxon>
        <taxon>Chlorellales</taxon>
        <taxon>Chlorellaceae</taxon>
        <taxon>Chlorella clade</taxon>
        <taxon>Chlorella</taxon>
    </lineage>
</organism>
<dbReference type="GO" id="GO:0043527">
    <property type="term" value="C:tRNA methyltransferase complex"/>
    <property type="evidence" value="ECO:0007669"/>
    <property type="project" value="TreeGrafter"/>
</dbReference>
<keyword evidence="6" id="KW-0819">tRNA processing</keyword>
<feature type="compositionally biased region" description="Low complexity" evidence="7">
    <location>
        <begin position="308"/>
        <end position="335"/>
    </location>
</feature>
<name>A0AAD5DSU7_9CHLO</name>
<evidence type="ECO:0000256" key="3">
    <source>
        <dbReference type="ARBA" id="ARBA00022603"/>
    </source>
</evidence>
<feature type="region of interest" description="Disordered" evidence="7">
    <location>
        <begin position="268"/>
        <end position="335"/>
    </location>
</feature>
<evidence type="ECO:0000256" key="4">
    <source>
        <dbReference type="ARBA" id="ARBA00022679"/>
    </source>
</evidence>
<protein>
    <recommendedName>
        <fullName evidence="2">tRNA (guanine(46)-N(7))-methyltransferase</fullName>
        <ecNumber evidence="2">2.1.1.33</ecNumber>
    </recommendedName>
</protein>
<gene>
    <name evidence="8" type="ORF">COHA_004630</name>
</gene>
<keyword evidence="5" id="KW-0949">S-adenosyl-L-methionine</keyword>
<evidence type="ECO:0000313" key="9">
    <source>
        <dbReference type="Proteomes" id="UP001205105"/>
    </source>
</evidence>
<evidence type="ECO:0000256" key="6">
    <source>
        <dbReference type="ARBA" id="ARBA00022694"/>
    </source>
</evidence>
<evidence type="ECO:0000256" key="1">
    <source>
        <dbReference type="ARBA" id="ARBA00000142"/>
    </source>
</evidence>
<evidence type="ECO:0000256" key="2">
    <source>
        <dbReference type="ARBA" id="ARBA00011977"/>
    </source>
</evidence>
<dbReference type="NCBIfam" id="TIGR00091">
    <property type="entry name" value="tRNA (guanosine(46)-N7)-methyltransferase TrmB"/>
    <property type="match status" value="1"/>
</dbReference>